<evidence type="ECO:0000256" key="1">
    <source>
        <dbReference type="ARBA" id="ARBA00004123"/>
    </source>
</evidence>
<keyword evidence="7 8" id="KW-0539">Nucleus</keyword>
<name>A0A3P7J789_STRVU</name>
<dbReference type="InterPro" id="IPR039974">
    <property type="entry name" value="Splicing_factor_SLU7"/>
</dbReference>
<evidence type="ECO:0000256" key="5">
    <source>
        <dbReference type="ARBA" id="ARBA00022728"/>
    </source>
</evidence>
<comment type="similarity">
    <text evidence="2 8">Belongs to the SLU7 family.</text>
</comment>
<evidence type="ECO:0000256" key="3">
    <source>
        <dbReference type="ARBA" id="ARBA00021377"/>
    </source>
</evidence>
<organism evidence="11 12">
    <name type="scientific">Strongylus vulgaris</name>
    <name type="common">Blood worm</name>
    <dbReference type="NCBI Taxonomy" id="40348"/>
    <lineage>
        <taxon>Eukaryota</taxon>
        <taxon>Metazoa</taxon>
        <taxon>Ecdysozoa</taxon>
        <taxon>Nematoda</taxon>
        <taxon>Chromadorea</taxon>
        <taxon>Rhabditida</taxon>
        <taxon>Rhabditina</taxon>
        <taxon>Rhabditomorpha</taxon>
        <taxon>Strongyloidea</taxon>
        <taxon>Strongylidae</taxon>
        <taxon>Strongylus</taxon>
    </lineage>
</organism>
<keyword evidence="5 8" id="KW-0747">Spliceosome</keyword>
<evidence type="ECO:0000256" key="4">
    <source>
        <dbReference type="ARBA" id="ARBA00022664"/>
    </source>
</evidence>
<feature type="domain" description="Pre-mRNA-splicing factor SLU7" evidence="10">
    <location>
        <begin position="12"/>
        <end position="68"/>
    </location>
</feature>
<keyword evidence="4 8" id="KW-0507">mRNA processing</keyword>
<evidence type="ECO:0000256" key="7">
    <source>
        <dbReference type="ARBA" id="ARBA00023242"/>
    </source>
</evidence>
<comment type="function">
    <text evidence="8">Involved in pre-mRNA splicing.</text>
</comment>
<accession>A0A3P7J789</accession>
<keyword evidence="6 8" id="KW-0508">mRNA splicing</keyword>
<feature type="compositionally biased region" description="Low complexity" evidence="9">
    <location>
        <begin position="115"/>
        <end position="133"/>
    </location>
</feature>
<feature type="region of interest" description="Disordered" evidence="9">
    <location>
        <begin position="81"/>
        <end position="158"/>
    </location>
</feature>
<comment type="subunit">
    <text evidence="8">Associated with the spliceosome.</text>
</comment>
<comment type="subcellular location">
    <subcellularLocation>
        <location evidence="1 8">Nucleus</location>
    </subcellularLocation>
</comment>
<sequence>MAGVSVDMDSRTRITALLSKYGGAEYLESTPKELLFAQTEQYVEYSRKGKVLKGAERAPIKSRYEEDNSYCLKEEGLKAEQAEPAVAVKDKEEPTAVIVNPPDEKPLIKPEQNVSNEASSSSDSGESSSSSSSESEDSEKEREMERERERSKFLIYFL</sequence>
<dbReference type="GO" id="GO:0000398">
    <property type="term" value="P:mRNA splicing, via spliceosome"/>
    <property type="evidence" value="ECO:0007669"/>
    <property type="project" value="UniProtKB-UniRule"/>
</dbReference>
<keyword evidence="12" id="KW-1185">Reference proteome</keyword>
<dbReference type="PANTHER" id="PTHR12942:SF2">
    <property type="entry name" value="PRE-MRNA-SPLICING FACTOR SLU7"/>
    <property type="match status" value="1"/>
</dbReference>
<dbReference type="Pfam" id="PF11708">
    <property type="entry name" value="Slu7"/>
    <property type="match status" value="1"/>
</dbReference>
<evidence type="ECO:0000313" key="12">
    <source>
        <dbReference type="Proteomes" id="UP000270094"/>
    </source>
</evidence>
<evidence type="ECO:0000256" key="2">
    <source>
        <dbReference type="ARBA" id="ARBA00007203"/>
    </source>
</evidence>
<evidence type="ECO:0000256" key="6">
    <source>
        <dbReference type="ARBA" id="ARBA00023187"/>
    </source>
</evidence>
<evidence type="ECO:0000313" key="11">
    <source>
        <dbReference type="EMBL" id="VDM81320.1"/>
    </source>
</evidence>
<evidence type="ECO:0000259" key="10">
    <source>
        <dbReference type="Pfam" id="PF11708"/>
    </source>
</evidence>
<dbReference type="EMBL" id="UYYB01112341">
    <property type="protein sequence ID" value="VDM81320.1"/>
    <property type="molecule type" value="Genomic_DNA"/>
</dbReference>
<gene>
    <name evidence="11" type="ORF">SVUK_LOCUS16318</name>
</gene>
<evidence type="ECO:0000256" key="9">
    <source>
        <dbReference type="SAM" id="MobiDB-lite"/>
    </source>
</evidence>
<dbReference type="AlphaFoldDB" id="A0A3P7J789"/>
<dbReference type="PANTHER" id="PTHR12942">
    <property type="entry name" value="STEP II SPLICING FACTOR SLU7"/>
    <property type="match status" value="1"/>
</dbReference>
<dbReference type="GO" id="GO:0005681">
    <property type="term" value="C:spliceosomal complex"/>
    <property type="evidence" value="ECO:0007669"/>
    <property type="project" value="UniProtKB-UniRule"/>
</dbReference>
<evidence type="ECO:0000256" key="8">
    <source>
        <dbReference type="RuleBase" id="RU367071"/>
    </source>
</evidence>
<dbReference type="InterPro" id="IPR021715">
    <property type="entry name" value="Slu7_dom"/>
</dbReference>
<dbReference type="OrthoDB" id="249612at2759"/>
<feature type="compositionally biased region" description="Basic and acidic residues" evidence="9">
    <location>
        <begin position="139"/>
        <end position="152"/>
    </location>
</feature>
<protein>
    <recommendedName>
        <fullName evidence="3 8">Pre-mRNA-splicing factor SLU7</fullName>
    </recommendedName>
</protein>
<proteinExistence type="inferred from homology"/>
<reference evidence="11 12" key="1">
    <citation type="submission" date="2018-11" db="EMBL/GenBank/DDBJ databases">
        <authorList>
            <consortium name="Pathogen Informatics"/>
        </authorList>
    </citation>
    <scope>NUCLEOTIDE SEQUENCE [LARGE SCALE GENOMIC DNA]</scope>
</reference>
<dbReference type="GO" id="GO:0030628">
    <property type="term" value="F:pre-mRNA 3'-splice site binding"/>
    <property type="evidence" value="ECO:0007669"/>
    <property type="project" value="UniProtKB-UniRule"/>
</dbReference>
<dbReference type="Proteomes" id="UP000270094">
    <property type="component" value="Unassembled WGS sequence"/>
</dbReference>